<comment type="caution">
    <text evidence="2">The sequence shown here is derived from an EMBL/GenBank/DDBJ whole genome shotgun (WGS) entry which is preliminary data.</text>
</comment>
<evidence type="ECO:0000313" key="4">
    <source>
        <dbReference type="Proteomes" id="UP000248116"/>
    </source>
</evidence>
<proteinExistence type="predicted"/>
<sequence length="328" mass="37651">MRETHSTRDTWHLTHSRPDVLVDYFNPWTPMTRQISQLTHRFGMVSALCEQVSVDEKLLELRNALAFHLLRAATWWRMDFAAPRVAGMPTTRFMAHIHAHIDRVATDETLFDVLTWQHHMRRDDPSHVMVLGTDPLCRGGTPILYGLDGQRRFRFALHAADTPHMAEWDDAGHPDFVSACLAARARHGMVETGREPLGEWHDARLEHARAAKYHTLYFRQDTTRPVIDRYIEVLGEMTRCRSRFGQFEFGNILNHVAFQLVRTAHERQVSIADVLREGTTQPINLRVANSIKKRARAHVAHGVDPLLREGLDAMLDNVVAGYSLSDQF</sequence>
<reference evidence="1 4" key="2">
    <citation type="submission" date="2018-02" db="EMBL/GenBank/DDBJ databases">
        <authorList>
            <person name="Skraban J."/>
            <person name="Trcek J."/>
        </authorList>
    </citation>
    <scope>NUCLEOTIDE SEQUENCE [LARGE SCALE GENOMIC DNA]</scope>
    <source>
        <strain evidence="1 4">AV446</strain>
    </source>
</reference>
<protein>
    <submittedName>
        <fullName evidence="2">Uncharacterized protein</fullName>
    </submittedName>
</protein>
<reference evidence="2 3" key="1">
    <citation type="submission" date="2017-07" db="EMBL/GenBank/DDBJ databases">
        <title>A draft genome sequence of Komagataeibacter sp. T5K1.</title>
        <authorList>
            <person name="Skraban J."/>
            <person name="Cleenwerck I."/>
            <person name="Vandamme P."/>
            <person name="Trcek J."/>
        </authorList>
    </citation>
    <scope>NUCLEOTIDE SEQUENCE [LARGE SCALE GENOMIC DNA]</scope>
    <source>
        <strain evidence="2 3">T5K1</strain>
    </source>
</reference>
<dbReference type="AlphaFoldDB" id="A0A318QB20"/>
<evidence type="ECO:0000313" key="1">
    <source>
        <dbReference type="EMBL" id="PYD49227.1"/>
    </source>
</evidence>
<name>A0A318QB20_9PROT</name>
<organism evidence="2 3">
    <name type="scientific">Novacetimonas pomaceti</name>
    <dbReference type="NCBI Taxonomy" id="2021998"/>
    <lineage>
        <taxon>Bacteria</taxon>
        <taxon>Pseudomonadati</taxon>
        <taxon>Pseudomonadota</taxon>
        <taxon>Alphaproteobacteria</taxon>
        <taxon>Acetobacterales</taxon>
        <taxon>Acetobacteraceae</taxon>
        <taxon>Novacetimonas</taxon>
    </lineage>
</organism>
<dbReference type="EMBL" id="NOXG01000016">
    <property type="protein sequence ID" value="PYD75024.1"/>
    <property type="molecule type" value="Genomic_DNA"/>
</dbReference>
<accession>A0A318QB20</accession>
<dbReference type="Proteomes" id="UP000248116">
    <property type="component" value="Unassembled WGS sequence"/>
</dbReference>
<evidence type="ECO:0000313" key="2">
    <source>
        <dbReference type="EMBL" id="PYD75024.1"/>
    </source>
</evidence>
<gene>
    <name evidence="1" type="ORF">C3920_00330</name>
    <name evidence="2" type="ORF">CFR71_11640</name>
</gene>
<dbReference type="RefSeq" id="WP_110531302.1">
    <property type="nucleotide sequence ID" value="NZ_JAHRDT010000024.1"/>
</dbReference>
<evidence type="ECO:0000313" key="3">
    <source>
        <dbReference type="Proteomes" id="UP000247609"/>
    </source>
</evidence>
<dbReference type="Proteomes" id="UP000247609">
    <property type="component" value="Unassembled WGS sequence"/>
</dbReference>
<keyword evidence="4" id="KW-1185">Reference proteome</keyword>
<dbReference type="EMBL" id="PRCW01000004">
    <property type="protein sequence ID" value="PYD49227.1"/>
    <property type="molecule type" value="Genomic_DNA"/>
</dbReference>